<dbReference type="eggNOG" id="COG1192">
    <property type="taxonomic scope" value="Bacteria"/>
</dbReference>
<proteinExistence type="predicted"/>
<name>F0SKS5_RUBBR</name>
<reference evidence="2" key="1">
    <citation type="submission" date="2011-02" db="EMBL/GenBank/DDBJ databases">
        <title>The complete genome of Planctomyces brasiliensis DSM 5305.</title>
        <authorList>
            <person name="Lucas S."/>
            <person name="Copeland A."/>
            <person name="Lapidus A."/>
            <person name="Bruce D."/>
            <person name="Goodwin L."/>
            <person name="Pitluck S."/>
            <person name="Kyrpides N."/>
            <person name="Mavromatis K."/>
            <person name="Pagani I."/>
            <person name="Ivanova N."/>
            <person name="Ovchinnikova G."/>
            <person name="Lu M."/>
            <person name="Detter J.C."/>
            <person name="Han C."/>
            <person name="Land M."/>
            <person name="Hauser L."/>
            <person name="Markowitz V."/>
            <person name="Cheng J.-F."/>
            <person name="Hugenholtz P."/>
            <person name="Woyke T."/>
            <person name="Wu D."/>
            <person name="Tindall B."/>
            <person name="Pomrenke H.G."/>
            <person name="Brambilla E."/>
            <person name="Klenk H.-P."/>
            <person name="Eisen J.A."/>
        </authorList>
    </citation>
    <scope>NUCLEOTIDE SEQUENCE [LARGE SCALE GENOMIC DNA]</scope>
    <source>
        <strain evidence="2">ATCC 49424 / DSM 5305 / JCM 21570 / NBRC 103401 / IFAM 1448</strain>
    </source>
</reference>
<dbReference type="AlphaFoldDB" id="F0SKS5"/>
<dbReference type="KEGG" id="pbs:Plabr_1129"/>
<keyword evidence="2" id="KW-1185">Reference proteome</keyword>
<gene>
    <name evidence="1" type="ordered locus">Plabr_1129</name>
</gene>
<evidence type="ECO:0008006" key="3">
    <source>
        <dbReference type="Google" id="ProtNLM"/>
    </source>
</evidence>
<evidence type="ECO:0000313" key="2">
    <source>
        <dbReference type="Proteomes" id="UP000006860"/>
    </source>
</evidence>
<organism evidence="1 2">
    <name type="scientific">Rubinisphaera brasiliensis (strain ATCC 49424 / DSM 5305 / JCM 21570 / IAM 15109 / NBRC 103401 / IFAM 1448)</name>
    <name type="common">Planctomyces brasiliensis</name>
    <dbReference type="NCBI Taxonomy" id="756272"/>
    <lineage>
        <taxon>Bacteria</taxon>
        <taxon>Pseudomonadati</taxon>
        <taxon>Planctomycetota</taxon>
        <taxon>Planctomycetia</taxon>
        <taxon>Planctomycetales</taxon>
        <taxon>Planctomycetaceae</taxon>
        <taxon>Rubinisphaera</taxon>
    </lineage>
</organism>
<dbReference type="Proteomes" id="UP000006860">
    <property type="component" value="Chromosome"/>
</dbReference>
<dbReference type="HOGENOM" id="CLU_1065110_0_0_0"/>
<evidence type="ECO:0000313" key="1">
    <source>
        <dbReference type="EMBL" id="ADY58745.1"/>
    </source>
</evidence>
<dbReference type="RefSeq" id="WP_013627478.1">
    <property type="nucleotide sequence ID" value="NC_015174.1"/>
</dbReference>
<dbReference type="OrthoDB" id="5379188at2"/>
<dbReference type="EMBL" id="CP002546">
    <property type="protein sequence ID" value="ADY58745.1"/>
    <property type="molecule type" value="Genomic_DNA"/>
</dbReference>
<protein>
    <recommendedName>
        <fullName evidence="3">HNH endonuclease</fullName>
    </recommendedName>
</protein>
<sequence>MRDNFRTKIKQLLARRVGFRCSNPKCRKATSGPDSTGTMSVSIGVAAHIAAASDGGPRFDGELTPEERMSAVNGIWLCQTCAKLIDSDLTKYTREVLIDWKETAEHLAAADLQGITASKSTDSDTSITFRAEDWSMWKNRGNLPGDSVVIIDGWKRGDVRYSVRFRLRNNLAHEEVLHRFRMEFMDGPNLVLSDEYAFDGDDVILPPRKWVTIDVCCGLHDFNVFQRAKFVLCKAEVLGEGEILRWPVAEIDHASVNFHAD</sequence>
<accession>F0SKS5</accession>